<dbReference type="InterPro" id="IPR015421">
    <property type="entry name" value="PyrdxlP-dep_Trfase_major"/>
</dbReference>
<evidence type="ECO:0000313" key="5">
    <source>
        <dbReference type="EMBL" id="AMW05621.1"/>
    </source>
</evidence>
<proteinExistence type="inferred from homology"/>
<feature type="active site" description="Proton acceptor" evidence="2">
    <location>
        <position position="203"/>
    </location>
</feature>
<dbReference type="AlphaFoldDB" id="A0A143BMA1"/>
<evidence type="ECO:0000256" key="3">
    <source>
        <dbReference type="PIRSR" id="PIRSR000390-2"/>
    </source>
</evidence>
<dbReference type="EMBL" id="CP011454">
    <property type="protein sequence ID" value="AMW05621.1"/>
    <property type="molecule type" value="Genomic_DNA"/>
</dbReference>
<keyword evidence="6" id="KW-1185">Reference proteome</keyword>
<dbReference type="GO" id="GO:0000271">
    <property type="term" value="P:polysaccharide biosynthetic process"/>
    <property type="evidence" value="ECO:0007669"/>
    <property type="project" value="TreeGrafter"/>
</dbReference>
<dbReference type="GO" id="GO:0008483">
    <property type="term" value="F:transaminase activity"/>
    <property type="evidence" value="ECO:0007669"/>
    <property type="project" value="TreeGrafter"/>
</dbReference>
<dbReference type="InterPro" id="IPR015422">
    <property type="entry name" value="PyrdxlP-dep_Trfase_small"/>
</dbReference>
<dbReference type="PANTHER" id="PTHR30244:SF34">
    <property type="entry name" value="DTDP-4-AMINO-4,6-DIDEOXYGALACTOSE TRANSAMINASE"/>
    <property type="match status" value="1"/>
</dbReference>
<dbReference type="STRING" id="1379270.GEMMAAP_14030"/>
<organism evidence="5 6">
    <name type="scientific">Gemmatimonas phototrophica</name>
    <dbReference type="NCBI Taxonomy" id="1379270"/>
    <lineage>
        <taxon>Bacteria</taxon>
        <taxon>Pseudomonadati</taxon>
        <taxon>Gemmatimonadota</taxon>
        <taxon>Gemmatimonadia</taxon>
        <taxon>Gemmatimonadales</taxon>
        <taxon>Gemmatimonadaceae</taxon>
        <taxon>Gemmatimonas</taxon>
    </lineage>
</organism>
<dbReference type="OrthoDB" id="9810913at2"/>
<name>A0A143BMA1_9BACT</name>
<dbReference type="Proteomes" id="UP000076404">
    <property type="component" value="Chromosome"/>
</dbReference>
<protein>
    <recommendedName>
        <fullName evidence="7">Pyridoxal phosphate-dependent aminotransferase</fullName>
    </recommendedName>
</protein>
<dbReference type="KEGG" id="gph:GEMMAAP_14030"/>
<evidence type="ECO:0008006" key="7">
    <source>
        <dbReference type="Google" id="ProtNLM"/>
    </source>
</evidence>
<evidence type="ECO:0000256" key="1">
    <source>
        <dbReference type="ARBA" id="ARBA00037999"/>
    </source>
</evidence>
<reference evidence="5 6" key="1">
    <citation type="journal article" date="2014" name="Proc. Natl. Acad. Sci. U.S.A.">
        <title>Functional type 2 photosynthetic reaction centers found in the rare bacterial phylum Gemmatimonadetes.</title>
        <authorList>
            <person name="Zeng Y."/>
            <person name="Feng F."/>
            <person name="Medova H."/>
            <person name="Dean J."/>
            <person name="Koblizek M."/>
        </authorList>
    </citation>
    <scope>NUCLEOTIDE SEQUENCE [LARGE SCALE GENOMIC DNA]</scope>
    <source>
        <strain evidence="5 6">AP64</strain>
    </source>
</reference>
<evidence type="ECO:0000256" key="2">
    <source>
        <dbReference type="PIRSR" id="PIRSR000390-1"/>
    </source>
</evidence>
<dbReference type="RefSeq" id="WP_026848674.1">
    <property type="nucleotide sequence ID" value="NZ_CP011454.1"/>
</dbReference>
<dbReference type="Gene3D" id="3.40.640.10">
    <property type="entry name" value="Type I PLP-dependent aspartate aminotransferase-like (Major domain)"/>
    <property type="match status" value="1"/>
</dbReference>
<dbReference type="InterPro" id="IPR015424">
    <property type="entry name" value="PyrdxlP-dep_Trfase"/>
</dbReference>
<feature type="modified residue" description="N6-(pyridoxal phosphate)lysine" evidence="3">
    <location>
        <position position="203"/>
    </location>
</feature>
<evidence type="ECO:0000256" key="4">
    <source>
        <dbReference type="RuleBase" id="RU004508"/>
    </source>
</evidence>
<dbReference type="CDD" id="cd00616">
    <property type="entry name" value="AHBA_syn"/>
    <property type="match status" value="1"/>
</dbReference>
<dbReference type="InterPro" id="IPR000653">
    <property type="entry name" value="DegT/StrS_aminotransferase"/>
</dbReference>
<gene>
    <name evidence="5" type="ORF">GEMMAAP_14030</name>
</gene>
<dbReference type="Pfam" id="PF01041">
    <property type="entry name" value="DegT_DnrJ_EryC1"/>
    <property type="match status" value="1"/>
</dbReference>
<comment type="similarity">
    <text evidence="1 4">Belongs to the DegT/DnrJ/EryC1 family.</text>
</comment>
<dbReference type="eggNOG" id="COG0399">
    <property type="taxonomic scope" value="Bacteria"/>
</dbReference>
<dbReference type="SUPFAM" id="SSF53383">
    <property type="entry name" value="PLP-dependent transferases"/>
    <property type="match status" value="1"/>
</dbReference>
<dbReference type="GO" id="GO:0030170">
    <property type="term" value="F:pyridoxal phosphate binding"/>
    <property type="evidence" value="ECO:0007669"/>
    <property type="project" value="TreeGrafter"/>
</dbReference>
<dbReference type="PANTHER" id="PTHR30244">
    <property type="entry name" value="TRANSAMINASE"/>
    <property type="match status" value="1"/>
</dbReference>
<dbReference type="PIRSF" id="PIRSF000390">
    <property type="entry name" value="PLP_StrS"/>
    <property type="match status" value="1"/>
</dbReference>
<sequence>MPDSQPFLPFALPDLTETEIDAVVRVLRSGWITTGPETRAFEQEFAERLGVRHAIAVSSCTAALHLALEAVGVRAGDEVLTTTITFTATAEVVEYLGARTRFVDVEDDTLNMSPFATRAMIEREYQQSPDGSYRHRVTGGRLAAIVPVHYAGHLVDMPAFLDLGREYAIPVVDDAAHALPASLHGQSVGTFGNPTAFSFYATKTLAVGDGGMLTTDDDAIAARARIMSLHGISRDAWKRYRQDGTWYYEVLEPGFKYNMTDIAAALGRVQLSRLDDMTARRAALAARYDAAFANGDTIRVPVVRPGVQTAWHLYPIRLNASAGVSRDELIEALKARGIGTSVHFIPLHRQPFYANKYGYSPADFPIAEAAYAQYLSLPLYSGMSDADVERVIEAIGEVIPVMAESR</sequence>
<evidence type="ECO:0000313" key="6">
    <source>
        <dbReference type="Proteomes" id="UP000076404"/>
    </source>
</evidence>
<dbReference type="Gene3D" id="3.90.1150.10">
    <property type="entry name" value="Aspartate Aminotransferase, domain 1"/>
    <property type="match status" value="1"/>
</dbReference>
<accession>A0A143BMA1</accession>
<reference evidence="5 6" key="2">
    <citation type="journal article" date="2016" name="Environ. Microbiol. Rep.">
        <title>Metagenomic evidence for the presence of phototrophic Gemmatimonadetes bacteria in diverse environments.</title>
        <authorList>
            <person name="Zeng Y."/>
            <person name="Baumbach J."/>
            <person name="Barbosa E.G."/>
            <person name="Azevedo V."/>
            <person name="Zhang C."/>
            <person name="Koblizek M."/>
        </authorList>
    </citation>
    <scope>NUCLEOTIDE SEQUENCE [LARGE SCALE GENOMIC DNA]</scope>
    <source>
        <strain evidence="5 6">AP64</strain>
    </source>
</reference>
<keyword evidence="3 4" id="KW-0663">Pyridoxal phosphate</keyword>